<proteinExistence type="predicted"/>
<dbReference type="AlphaFoldDB" id="A0A4U1FHA9"/>
<sequence>MQSTIKGKLQESGAGKPPDDLMEIMPKKQSEPTDRGSASDSRDCHSSFYCQFQRGDEGRQEAAVCPLQFPTVHSPKKGDSSISTSSQECKRRLKLNCNSTKSTMKLAPSRGEMDAKPEQKTSLTQLFPELKFLIFLLQTWSRTKSGKCGGGGGGGGNQVAQRELFSCLQIDSVKAKNPEVQSRTTFCADRVLILKRLKLSEETVVETNPELGLKSVDIFTFRATWADTKAFTTR</sequence>
<name>A0A4U1FHA9_MONMO</name>
<evidence type="ECO:0000256" key="1">
    <source>
        <dbReference type="SAM" id="MobiDB-lite"/>
    </source>
</evidence>
<accession>A0A4U1FHA9</accession>
<dbReference type="EMBL" id="RWIC01000123">
    <property type="protein sequence ID" value="TKC49291.1"/>
    <property type="molecule type" value="Genomic_DNA"/>
</dbReference>
<dbReference type="Proteomes" id="UP000308365">
    <property type="component" value="Unassembled WGS sequence"/>
</dbReference>
<feature type="compositionally biased region" description="Basic and acidic residues" evidence="1">
    <location>
        <begin position="25"/>
        <end position="34"/>
    </location>
</feature>
<reference evidence="3" key="1">
    <citation type="journal article" date="2019" name="IScience">
        <title>Narwhal Genome Reveals Long-Term Low Genetic Diversity despite Current Large Abundance Size.</title>
        <authorList>
            <person name="Westbury M.V."/>
            <person name="Petersen B."/>
            <person name="Garde E."/>
            <person name="Heide-Jorgensen M.P."/>
            <person name="Lorenzen E.D."/>
        </authorList>
    </citation>
    <scope>NUCLEOTIDE SEQUENCE [LARGE SCALE GENOMIC DNA]</scope>
</reference>
<evidence type="ECO:0000313" key="3">
    <source>
        <dbReference type="Proteomes" id="UP000308365"/>
    </source>
</evidence>
<comment type="caution">
    <text evidence="2">The sequence shown here is derived from an EMBL/GenBank/DDBJ whole genome shotgun (WGS) entry which is preliminary data.</text>
</comment>
<feature type="region of interest" description="Disordered" evidence="1">
    <location>
        <begin position="1"/>
        <end position="44"/>
    </location>
</feature>
<evidence type="ECO:0000313" key="2">
    <source>
        <dbReference type="EMBL" id="TKC49291.1"/>
    </source>
</evidence>
<protein>
    <submittedName>
        <fullName evidence="2">Uncharacterized protein</fullName>
    </submittedName>
</protein>
<organism evidence="2 3">
    <name type="scientific">Monodon monoceros</name>
    <name type="common">Narwhal</name>
    <name type="synonym">Ceratodon monodon</name>
    <dbReference type="NCBI Taxonomy" id="40151"/>
    <lineage>
        <taxon>Eukaryota</taxon>
        <taxon>Metazoa</taxon>
        <taxon>Chordata</taxon>
        <taxon>Craniata</taxon>
        <taxon>Vertebrata</taxon>
        <taxon>Euteleostomi</taxon>
        <taxon>Mammalia</taxon>
        <taxon>Eutheria</taxon>
        <taxon>Laurasiatheria</taxon>
        <taxon>Artiodactyla</taxon>
        <taxon>Whippomorpha</taxon>
        <taxon>Cetacea</taxon>
        <taxon>Odontoceti</taxon>
        <taxon>Monodontidae</taxon>
        <taxon>Monodon</taxon>
    </lineage>
</organism>
<gene>
    <name evidence="2" type="ORF">EI555_013861</name>
</gene>